<sequence length="122" mass="14422">MPRKPFTEIAMQAVWKEYVARLQKKGEKILASNLETDTPTLKGTVIQLEFPNDTMRVELERAQHNLLEYLKRKLENYDITIDVSVNEAAEKKYAYTTREKYEKLKDKNPDLELLRKTFDLDI</sequence>
<accession>A0A4Q0PQJ6</accession>
<evidence type="ECO:0000313" key="1">
    <source>
        <dbReference type="EMBL" id="RXG32803.1"/>
    </source>
</evidence>
<proteinExistence type="predicted"/>
<name>A0A4Q0PQJ6_9FLAO</name>
<gene>
    <name evidence="1" type="ORF">DSL99_582</name>
</gene>
<dbReference type="EMBL" id="QOVL01000002">
    <property type="protein sequence ID" value="RXG32803.1"/>
    <property type="molecule type" value="Genomic_DNA"/>
</dbReference>
<evidence type="ECO:0000313" key="2">
    <source>
        <dbReference type="Proteomes" id="UP000290608"/>
    </source>
</evidence>
<evidence type="ECO:0008006" key="3">
    <source>
        <dbReference type="Google" id="ProtNLM"/>
    </source>
</evidence>
<dbReference type="Proteomes" id="UP000290608">
    <property type="component" value="Unassembled WGS sequence"/>
</dbReference>
<comment type="caution">
    <text evidence="1">The sequence shown here is derived from an EMBL/GenBank/DDBJ whole genome shotgun (WGS) entry which is preliminary data.</text>
</comment>
<reference evidence="1 2" key="1">
    <citation type="submission" date="2018-07" db="EMBL/GenBank/DDBJ databases">
        <title>Leeuwenhoekiella genomics.</title>
        <authorList>
            <person name="Tahon G."/>
            <person name="Willems A."/>
        </authorList>
    </citation>
    <scope>NUCLEOTIDE SEQUENCE [LARGE SCALE GENOMIC DNA]</scope>
    <source>
        <strain evidence="1 2">LMG 1345</strain>
    </source>
</reference>
<dbReference type="STRING" id="1122159.SAMN02745246_00640"/>
<organism evidence="1 2">
    <name type="scientific">Leeuwenhoekiella marinoflava</name>
    <dbReference type="NCBI Taxonomy" id="988"/>
    <lineage>
        <taxon>Bacteria</taxon>
        <taxon>Pseudomonadati</taxon>
        <taxon>Bacteroidota</taxon>
        <taxon>Flavobacteriia</taxon>
        <taxon>Flavobacteriales</taxon>
        <taxon>Flavobacteriaceae</taxon>
        <taxon>Leeuwenhoekiella</taxon>
    </lineage>
</organism>
<dbReference type="AlphaFoldDB" id="A0A4Q0PQJ6"/>
<protein>
    <recommendedName>
        <fullName evidence="3">DNA polymerase-3 subunit gamma/tau</fullName>
    </recommendedName>
</protein>